<keyword evidence="3" id="KW-0282">Flagellum</keyword>
<keyword evidence="4" id="KW-1185">Reference proteome</keyword>
<keyword evidence="3" id="KW-0969">Cilium</keyword>
<dbReference type="RefSeq" id="WP_116567420.1">
    <property type="nucleotide sequence ID" value="NZ_QDKP01000036.1"/>
</dbReference>
<dbReference type="Proteomes" id="UP000244913">
    <property type="component" value="Unassembled WGS sequence"/>
</dbReference>
<keyword evidence="3" id="KW-0966">Cell projection</keyword>
<organism evidence="3 4">
    <name type="scientific">Caulobacter radicis</name>
    <dbReference type="NCBI Taxonomy" id="2172650"/>
    <lineage>
        <taxon>Bacteria</taxon>
        <taxon>Pseudomonadati</taxon>
        <taxon>Pseudomonadota</taxon>
        <taxon>Alphaproteobacteria</taxon>
        <taxon>Caulobacterales</taxon>
        <taxon>Caulobacteraceae</taxon>
        <taxon>Caulobacter</taxon>
    </lineage>
</organism>
<reference evidence="3 4" key="1">
    <citation type="submission" date="2018-04" db="EMBL/GenBank/DDBJ databases">
        <title>The genome sequence of Caulobacter sp. 736.</title>
        <authorList>
            <person name="Gao J."/>
            <person name="Sun J."/>
        </authorList>
    </citation>
    <scope>NUCLEOTIDE SEQUENCE [LARGE SCALE GENOMIC DNA]</scope>
    <source>
        <strain evidence="3 4">736</strain>
    </source>
</reference>
<comment type="caution">
    <text evidence="3">The sequence shown here is derived from an EMBL/GenBank/DDBJ whole genome shotgun (WGS) entry which is preliminary data.</text>
</comment>
<evidence type="ECO:0000313" key="4">
    <source>
        <dbReference type="Proteomes" id="UP000244913"/>
    </source>
</evidence>
<feature type="compositionally biased region" description="Basic and acidic residues" evidence="1">
    <location>
        <begin position="98"/>
        <end position="114"/>
    </location>
</feature>
<dbReference type="Pfam" id="PF20072">
    <property type="entry name" value="DUF6468"/>
    <property type="match status" value="1"/>
</dbReference>
<evidence type="ECO:0000313" key="3">
    <source>
        <dbReference type="EMBL" id="PVM82448.1"/>
    </source>
</evidence>
<name>A0A2T9JFJ7_9CAUL</name>
<sequence>MSLISVALQVLLAVLLMVALVFGWRLERKLKALRDAQSGFAKAVADLDNAAQRAEQGLADLRAATDEASEYLADRIEKAKALAAQLDERMSRAAAPRIEARPEPAQRPMREPRDFAAPPAPEAAPAGGRRLNAQDFEAMLEREARARGASPATSRPATPAQSSPISSATPARETPRSRARVDDDLFDGPDHASRPGSPFRDRR</sequence>
<gene>
    <name evidence="3" type="ORF">DDF65_11650</name>
</gene>
<feature type="compositionally biased region" description="Basic and acidic residues" evidence="1">
    <location>
        <begin position="173"/>
        <end position="193"/>
    </location>
</feature>
<proteinExistence type="predicted"/>
<dbReference type="AlphaFoldDB" id="A0A2T9JFJ7"/>
<evidence type="ECO:0000256" key="1">
    <source>
        <dbReference type="SAM" id="MobiDB-lite"/>
    </source>
</evidence>
<dbReference type="InterPro" id="IPR045531">
    <property type="entry name" value="DUF6468"/>
</dbReference>
<protein>
    <submittedName>
        <fullName evidence="3">Flagellar positioning protein PflI</fullName>
    </submittedName>
</protein>
<accession>A0A2T9JFJ7</accession>
<feature type="compositionally biased region" description="Low complexity" evidence="1">
    <location>
        <begin position="149"/>
        <end position="164"/>
    </location>
</feature>
<feature type="domain" description="DUF6468" evidence="2">
    <location>
        <begin position="33"/>
        <end position="103"/>
    </location>
</feature>
<evidence type="ECO:0000259" key="2">
    <source>
        <dbReference type="Pfam" id="PF20072"/>
    </source>
</evidence>
<feature type="region of interest" description="Disordered" evidence="1">
    <location>
        <begin position="90"/>
        <end position="203"/>
    </location>
</feature>
<dbReference type="EMBL" id="QDKP01000036">
    <property type="protein sequence ID" value="PVM82448.1"/>
    <property type="molecule type" value="Genomic_DNA"/>
</dbReference>